<sequence length="64" mass="7459">MKPEKIDQISETVLSVLWDNGEQTICFTKTLRQHCPCATCQDERKNKDPLRVISSDQKHIELMK</sequence>
<dbReference type="InterPro" id="IPR038492">
    <property type="entry name" value="GBBH-like_N_sf"/>
</dbReference>
<dbReference type="EMBL" id="BARU01009293">
    <property type="protein sequence ID" value="GAH35122.1"/>
    <property type="molecule type" value="Genomic_DNA"/>
</dbReference>
<proteinExistence type="predicted"/>
<keyword evidence="2" id="KW-0408">Iron</keyword>
<dbReference type="InterPro" id="IPR010376">
    <property type="entry name" value="GBBH-like_N"/>
</dbReference>
<evidence type="ECO:0000256" key="1">
    <source>
        <dbReference type="ARBA" id="ARBA00022723"/>
    </source>
</evidence>
<feature type="non-terminal residue" evidence="4">
    <location>
        <position position="64"/>
    </location>
</feature>
<reference evidence="4" key="1">
    <citation type="journal article" date="2014" name="Front. Microbiol.">
        <title>High frequency of phylogenetically diverse reductive dehalogenase-homologous genes in deep subseafloor sedimentary metagenomes.</title>
        <authorList>
            <person name="Kawai M."/>
            <person name="Futagami T."/>
            <person name="Toyoda A."/>
            <person name="Takaki Y."/>
            <person name="Nishi S."/>
            <person name="Hori S."/>
            <person name="Arai W."/>
            <person name="Tsubouchi T."/>
            <person name="Morono Y."/>
            <person name="Uchiyama I."/>
            <person name="Ito T."/>
            <person name="Fujiyama A."/>
            <person name="Inagaki F."/>
            <person name="Takami H."/>
        </authorList>
    </citation>
    <scope>NUCLEOTIDE SEQUENCE</scope>
    <source>
        <strain evidence="4">Expedition CK06-06</strain>
    </source>
</reference>
<accession>X1ERC7</accession>
<evidence type="ECO:0000313" key="4">
    <source>
        <dbReference type="EMBL" id="GAH35122.1"/>
    </source>
</evidence>
<protein>
    <recommendedName>
        <fullName evidence="3">Gamma-butyrobetaine hydroxylase-like N-terminal domain-containing protein</fullName>
    </recommendedName>
</protein>
<comment type="caution">
    <text evidence="4">The sequence shown here is derived from an EMBL/GenBank/DDBJ whole genome shotgun (WGS) entry which is preliminary data.</text>
</comment>
<dbReference type="GO" id="GO:0046872">
    <property type="term" value="F:metal ion binding"/>
    <property type="evidence" value="ECO:0007669"/>
    <property type="project" value="UniProtKB-KW"/>
</dbReference>
<feature type="domain" description="Gamma-butyrobetaine hydroxylase-like N-terminal" evidence="3">
    <location>
        <begin position="10"/>
        <end position="46"/>
    </location>
</feature>
<evidence type="ECO:0000256" key="2">
    <source>
        <dbReference type="ARBA" id="ARBA00023004"/>
    </source>
</evidence>
<gene>
    <name evidence="4" type="ORF">S03H2_17962</name>
</gene>
<dbReference type="AlphaFoldDB" id="X1ERC7"/>
<dbReference type="Pfam" id="PF06155">
    <property type="entry name" value="GBBH-like_N"/>
    <property type="match status" value="1"/>
</dbReference>
<keyword evidence="1" id="KW-0479">Metal-binding</keyword>
<organism evidence="4">
    <name type="scientific">marine sediment metagenome</name>
    <dbReference type="NCBI Taxonomy" id="412755"/>
    <lineage>
        <taxon>unclassified sequences</taxon>
        <taxon>metagenomes</taxon>
        <taxon>ecological metagenomes</taxon>
    </lineage>
</organism>
<name>X1ERC7_9ZZZZ</name>
<dbReference type="Gene3D" id="3.30.2020.30">
    <property type="match status" value="1"/>
</dbReference>
<evidence type="ECO:0000259" key="3">
    <source>
        <dbReference type="Pfam" id="PF06155"/>
    </source>
</evidence>